<reference evidence="1 2" key="1">
    <citation type="submission" date="2020-08" db="EMBL/GenBank/DDBJ databases">
        <title>Sequencing the genomes of 1000 actinobacteria strains.</title>
        <authorList>
            <person name="Klenk H.-P."/>
        </authorList>
    </citation>
    <scope>NUCLEOTIDE SEQUENCE [LARGE SCALE GENOMIC DNA]</scope>
    <source>
        <strain evidence="1 2">DSM 44320</strain>
    </source>
</reference>
<sequence length="41" mass="4571">MLALHLRQSALVFVFTILVRSRCTRHPAEPTAAMVTEASDM</sequence>
<keyword evidence="2" id="KW-1185">Reference proteome</keyword>
<name>A0A7W5YTD8_9ACTN</name>
<protein>
    <submittedName>
        <fullName evidence="1">Uncharacterized protein</fullName>
    </submittedName>
</protein>
<evidence type="ECO:0000313" key="1">
    <source>
        <dbReference type="EMBL" id="MBB3733942.1"/>
    </source>
</evidence>
<dbReference type="Proteomes" id="UP000579945">
    <property type="component" value="Unassembled WGS sequence"/>
</dbReference>
<dbReference type="AlphaFoldDB" id="A0A7W5YTD8"/>
<proteinExistence type="predicted"/>
<dbReference type="EMBL" id="JACIBV010000003">
    <property type="protein sequence ID" value="MBB3733942.1"/>
    <property type="molecule type" value="Genomic_DNA"/>
</dbReference>
<accession>A0A7W5YTD8</accession>
<comment type="caution">
    <text evidence="1">The sequence shown here is derived from an EMBL/GenBank/DDBJ whole genome shotgun (WGS) entry which is preliminary data.</text>
</comment>
<organism evidence="1 2">
    <name type="scientific">Nonomuraea dietziae</name>
    <dbReference type="NCBI Taxonomy" id="65515"/>
    <lineage>
        <taxon>Bacteria</taxon>
        <taxon>Bacillati</taxon>
        <taxon>Actinomycetota</taxon>
        <taxon>Actinomycetes</taxon>
        <taxon>Streptosporangiales</taxon>
        <taxon>Streptosporangiaceae</taxon>
        <taxon>Nonomuraea</taxon>
    </lineage>
</organism>
<gene>
    <name evidence="1" type="ORF">FHR33_009895</name>
</gene>
<evidence type="ECO:0000313" key="2">
    <source>
        <dbReference type="Proteomes" id="UP000579945"/>
    </source>
</evidence>